<proteinExistence type="predicted"/>
<gene>
    <name evidence="1" type="ORF">AWM72_02655</name>
    <name evidence="2" type="ORF">CYJ28_06440</name>
</gene>
<dbReference type="RefSeq" id="WP_067972743.1">
    <property type="nucleotide sequence ID" value="NZ_CAJHKM010000004.1"/>
</dbReference>
<evidence type="ECO:0000313" key="4">
    <source>
        <dbReference type="Proteomes" id="UP000234239"/>
    </source>
</evidence>
<evidence type="ECO:0000313" key="1">
    <source>
        <dbReference type="EMBL" id="AMB93727.1"/>
    </source>
</evidence>
<name>A0A0X8FBZ3_9LACT</name>
<dbReference type="OrthoDB" id="2135207at2"/>
<reference evidence="3" key="2">
    <citation type="submission" date="2016-01" db="EMBL/GenBank/DDBJ databases">
        <title>Six Aerococcus type strain genome sequencing and assembly using PacBio and Illumina Hiseq.</title>
        <authorList>
            <person name="Carkaci D."/>
            <person name="Dargis R."/>
            <person name="Nielsen X.C."/>
            <person name="Skovgaard O."/>
            <person name="Fuursted K."/>
            <person name="Christensen J.J."/>
        </authorList>
    </citation>
    <scope>NUCLEOTIDE SEQUENCE [LARGE SCALE GENOMIC DNA]</scope>
    <source>
        <strain evidence="3">CCUG43001</strain>
    </source>
</reference>
<dbReference type="GeneID" id="92902967"/>
<dbReference type="KEGG" id="asan:AWM72_02655"/>
<dbReference type="Proteomes" id="UP000234239">
    <property type="component" value="Unassembled WGS sequence"/>
</dbReference>
<keyword evidence="3" id="KW-1185">Reference proteome</keyword>
<dbReference type="Proteomes" id="UP000069912">
    <property type="component" value="Chromosome"/>
</dbReference>
<protein>
    <submittedName>
        <fullName evidence="1">Uncharacterized protein</fullName>
    </submittedName>
</protein>
<sequence length="155" mass="17525">MAGKVRAALTHAQNTQLQELDVPFAKNDVNEVMTTLQNFVDQYEAYFEEGSLNIFALEAYPNRRTKTAQTAFALVNMTGKTITELKAKLQLKVSDFNVNFEPIEWEVDSDFLGNWANDIAIMIVDEVPMEGMATKPSYTLNDLELEVSDVTVMEY</sequence>
<dbReference type="EMBL" id="PKGY01000003">
    <property type="protein sequence ID" value="PKZ21544.1"/>
    <property type="molecule type" value="Genomic_DNA"/>
</dbReference>
<evidence type="ECO:0000313" key="3">
    <source>
        <dbReference type="Proteomes" id="UP000069912"/>
    </source>
</evidence>
<dbReference type="AlphaFoldDB" id="A0A0X8FBZ3"/>
<dbReference type="EMBL" id="CP014160">
    <property type="protein sequence ID" value="AMB93727.1"/>
    <property type="molecule type" value="Genomic_DNA"/>
</dbReference>
<reference evidence="1 3" key="1">
    <citation type="journal article" date="2016" name="Genome Announc.">
        <title>Complete Genome Sequences of Aerococcus christensenii CCUG 28831T, Aerococcus sanguinicola CCUG 43001T, Aerococcus urinae CCUG 36881T, Aerococcus urinaeequi CCUG 28094T, Aerococcus urinaehominis CCUG 42038 BT, and Aerococcus viridans CCUG 4311T.</title>
        <authorList>
            <person name="Carkaci D."/>
            <person name="Dargis R."/>
            <person name="Nielsen X.C."/>
            <person name="Skovgaard O."/>
            <person name="Fuursted K."/>
            <person name="Christensen J.J."/>
        </authorList>
    </citation>
    <scope>NUCLEOTIDE SEQUENCE [LARGE SCALE GENOMIC DNA]</scope>
    <source>
        <strain evidence="1 3">CCUG43001</strain>
    </source>
</reference>
<accession>A0A0X8FBZ3</accession>
<reference evidence="2 4" key="3">
    <citation type="submission" date="2017-12" db="EMBL/GenBank/DDBJ databases">
        <title>Phylogenetic diversity of female urinary microbiome.</title>
        <authorList>
            <person name="Thomas-White K."/>
            <person name="Wolfe A.J."/>
        </authorList>
    </citation>
    <scope>NUCLEOTIDE SEQUENCE [LARGE SCALE GENOMIC DNA]</scope>
    <source>
        <strain evidence="2 4">UMB0139</strain>
    </source>
</reference>
<evidence type="ECO:0000313" key="2">
    <source>
        <dbReference type="EMBL" id="PKZ21544.1"/>
    </source>
</evidence>
<organism evidence="1 3">
    <name type="scientific">Aerococcus sanguinicola</name>
    <dbReference type="NCBI Taxonomy" id="119206"/>
    <lineage>
        <taxon>Bacteria</taxon>
        <taxon>Bacillati</taxon>
        <taxon>Bacillota</taxon>
        <taxon>Bacilli</taxon>
        <taxon>Lactobacillales</taxon>
        <taxon>Aerococcaceae</taxon>
        <taxon>Aerococcus</taxon>
    </lineage>
</organism>